<dbReference type="InterPro" id="IPR007345">
    <property type="entry name" value="Polysacch_pyruvyl_Trfase"/>
</dbReference>
<protein>
    <recommendedName>
        <fullName evidence="1">Polysaccharide pyruvyl transferase domain-containing protein</fullName>
    </recommendedName>
</protein>
<dbReference type="EMBL" id="BAZW01000049">
    <property type="protein sequence ID" value="GAO31475.1"/>
    <property type="molecule type" value="Genomic_DNA"/>
</dbReference>
<dbReference type="STRING" id="1236989.JCM15548_13839"/>
<organism evidence="2 3">
    <name type="scientific">Geofilum rubicundum JCM 15548</name>
    <dbReference type="NCBI Taxonomy" id="1236989"/>
    <lineage>
        <taxon>Bacteria</taxon>
        <taxon>Pseudomonadati</taxon>
        <taxon>Bacteroidota</taxon>
        <taxon>Bacteroidia</taxon>
        <taxon>Marinilabiliales</taxon>
        <taxon>Marinilabiliaceae</taxon>
        <taxon>Geofilum</taxon>
    </lineage>
</organism>
<evidence type="ECO:0000259" key="1">
    <source>
        <dbReference type="Pfam" id="PF04230"/>
    </source>
</evidence>
<keyword evidence="3" id="KW-1185">Reference proteome</keyword>
<reference evidence="2 3" key="1">
    <citation type="journal article" date="2015" name="Microbes Environ.">
        <title>Distribution and evolution of nitrogen fixation genes in the phylum bacteroidetes.</title>
        <authorList>
            <person name="Inoue J."/>
            <person name="Oshima K."/>
            <person name="Suda W."/>
            <person name="Sakamoto M."/>
            <person name="Iino T."/>
            <person name="Noda S."/>
            <person name="Hongoh Y."/>
            <person name="Hattori M."/>
            <person name="Ohkuma M."/>
        </authorList>
    </citation>
    <scope>NUCLEOTIDE SEQUENCE [LARGE SCALE GENOMIC DNA]</scope>
    <source>
        <strain evidence="2">JCM 15548</strain>
    </source>
</reference>
<dbReference type="PANTHER" id="PTHR36836:SF1">
    <property type="entry name" value="COLANIC ACID BIOSYNTHESIS PROTEIN WCAK"/>
    <property type="match status" value="1"/>
</dbReference>
<dbReference type="RefSeq" id="WP_062127614.1">
    <property type="nucleotide sequence ID" value="NZ_BAZW01000049.1"/>
</dbReference>
<dbReference type="AlphaFoldDB" id="A0A0E9M2V9"/>
<dbReference type="Proteomes" id="UP000032900">
    <property type="component" value="Unassembled WGS sequence"/>
</dbReference>
<comment type="caution">
    <text evidence="2">The sequence shown here is derived from an EMBL/GenBank/DDBJ whole genome shotgun (WGS) entry which is preliminary data.</text>
</comment>
<feature type="domain" description="Polysaccharide pyruvyl transferase" evidence="1">
    <location>
        <begin position="81"/>
        <end position="330"/>
    </location>
</feature>
<evidence type="ECO:0000313" key="3">
    <source>
        <dbReference type="Proteomes" id="UP000032900"/>
    </source>
</evidence>
<accession>A0A0E9M2V9</accession>
<dbReference type="OrthoDB" id="6058856at2"/>
<proteinExistence type="predicted"/>
<sequence>MAKNIIVLGINPFSGNRGVGALAYSTLFLLDKISKDTGTSFNICIVGKSKRIVQGSICVGDSIIRFTQFPFLVDKGIKGTIKFAFSFLLSHNIINNTNFVLDIGEGDSFSDIYGEQRFININTPKKLFRLLGKKIMLLPQTIGPFKNVLLAKEAKKSIEKSSVVMARDRLSYDYVINNTLQKRVKELTDMAFFMPYTKRVFSNGKINVGLNISSLMWHGGYTKNNQFGFKVDYAQLMRAVIDYFFSQQNVQIHLVPHVLDLNSHIENDYEVALSIEEEYNTDRITIAPFFLDPVQAKNFISGLDFFTGARMHACIAAFSSGVPVYPVAYSRKFNGLFVESLDYSFMGDLINQDEKQFLDGLKYSFENRGHLVDKIEQSFDRIIGPKYNILMEELKIFLEV</sequence>
<gene>
    <name evidence="2" type="ORF">JCM15548_13839</name>
</gene>
<dbReference type="PANTHER" id="PTHR36836">
    <property type="entry name" value="COLANIC ACID BIOSYNTHESIS PROTEIN WCAK"/>
    <property type="match status" value="1"/>
</dbReference>
<evidence type="ECO:0000313" key="2">
    <source>
        <dbReference type="EMBL" id="GAO31475.1"/>
    </source>
</evidence>
<dbReference type="Pfam" id="PF04230">
    <property type="entry name" value="PS_pyruv_trans"/>
    <property type="match status" value="1"/>
</dbReference>
<name>A0A0E9M2V9_9BACT</name>